<evidence type="ECO:0000313" key="1">
    <source>
        <dbReference type="EMBL" id="EJZ42943.1"/>
    </source>
</evidence>
<reference evidence="1 2" key="1">
    <citation type="submission" date="2012-08" db="EMBL/GenBank/DDBJ databases">
        <authorList>
            <person name="Harkins D.M."/>
            <person name="Durkin A.S."/>
            <person name="Selengut J.D."/>
            <person name="Sanka R."/>
            <person name="DePew J."/>
            <person name="Purushe J."/>
            <person name="Matthias M.A."/>
            <person name="Vinetz J.M."/>
            <person name="Sutton G.G."/>
            <person name="Nelson W.C."/>
            <person name="Fouts D.E."/>
        </authorList>
    </citation>
    <scope>NUCLEOTIDE SEQUENCE [LARGE SCALE GENOMIC DNA]</scope>
    <source>
        <strain evidence="1 2">MMD4847</strain>
    </source>
</reference>
<name>A0ABP2RF27_9LEPT</name>
<proteinExistence type="predicted"/>
<keyword evidence="2" id="KW-1185">Reference proteome</keyword>
<accession>A0ABP2RF27</accession>
<organism evidence="1 2">
    <name type="scientific">Leptospira licerasiae str. MMD4847</name>
    <dbReference type="NCBI Taxonomy" id="1049971"/>
    <lineage>
        <taxon>Bacteria</taxon>
        <taxon>Pseudomonadati</taxon>
        <taxon>Spirochaetota</taxon>
        <taxon>Spirochaetia</taxon>
        <taxon>Leptospirales</taxon>
        <taxon>Leptospiraceae</taxon>
        <taxon>Leptospira</taxon>
    </lineage>
</organism>
<sequence>MEDFKRSKNSNVDSQSLKRIKDDELKRILKTISKGKTSARKKKS</sequence>
<evidence type="ECO:0000313" key="2">
    <source>
        <dbReference type="Proteomes" id="UP000018720"/>
    </source>
</evidence>
<protein>
    <submittedName>
        <fullName evidence="1">Uncharacterized protein</fullName>
    </submittedName>
</protein>
<comment type="caution">
    <text evidence="1">The sequence shown here is derived from an EMBL/GenBank/DDBJ whole genome shotgun (WGS) entry which is preliminary data.</text>
</comment>
<dbReference type="Proteomes" id="UP000018720">
    <property type="component" value="Unassembled WGS sequence"/>
</dbReference>
<dbReference type="EMBL" id="AHOM02000004">
    <property type="protein sequence ID" value="EJZ42943.1"/>
    <property type="molecule type" value="Genomic_DNA"/>
</dbReference>
<gene>
    <name evidence="1" type="ORF">LEP1GSC178_3063</name>
</gene>